<sequence length="850" mass="95360">MDDNFSPRVKDVITYSKEEALRLGHDFIGTEHLMLGILRDGNGKAISILNNISVDLDLLRRKVEILSPANPNAERGNDKKNLHLTRQAERALRTTFLEAKVFQSTSISTAHLLLCILRNENDPTTKLLNKLKIDYETVKEQFINMTSSEEDYMENQPRAESYNDDAGQDDSMRESTFNNPTPQGGKANKKSKTPVLDNFGRDLTELAEEGKLDPVVGREKEIERVSQILSRRKKNNPLLIGEPGVGKSAIAEGLALRIVQKKVSRILFNKRVVTLDLASLVAGTKYRGQFEERMKAVMNELEKNDDIILFIDEIHTIVGAGGATGSLDASNMFKPALARGEIQCIGATTLDEYRQYIEKDGALERRFQKVMVEPTSVDETIIILNNIKAKYEEHHNVNYTPEAIEACVKLTNRYMTERFLPDKAIDALDEAGSRVHITNINVPKQILDLERQLEEVRELKNSVVKKQKYEEAAKLRDDEKRIEKDLAIAQEKWEEDAKNNRVTVTEDNVADVISMMTGIPVNRIAQTESNKLAGLPELIKSKVIGQDDAVVKISKSIQRNRAGLKDPNKPIGSFIFLGQTGVGKTQLAKVLAKELFDSEDALVRIDMSEYMEKFAISRLVGAPPGYVGYEEGGQLTEKVRRKPYCVVLLDEIEKAHPDVFNMLLQVLDDGYLTDSLGRKIDFRNTIIIMTSNVGARQLKDFGQGVGFGTAAKKAQADEHSKGVIESALKKTFAPEFINRIDDIIVFNPLEKEDIDKIIDIELAKLYARIKDLGYNITLSEKAKNFIADKGFDKQYGARPLKRAIQKYVEDTLAEEIITSKIGAGDEIFMDLDDNEQELAVTIKKAENPAS</sequence>
<feature type="domain" description="Clp R" evidence="12">
    <location>
        <begin position="1"/>
        <end position="148"/>
    </location>
</feature>
<evidence type="ECO:0000256" key="2">
    <source>
        <dbReference type="ARBA" id="ARBA00022737"/>
    </source>
</evidence>
<dbReference type="CDD" id="cd19499">
    <property type="entry name" value="RecA-like_ClpB_Hsp104-like"/>
    <property type="match status" value="1"/>
</dbReference>
<dbReference type="AlphaFoldDB" id="A0A0A2LKG4"/>
<evidence type="ECO:0000313" key="14">
    <source>
        <dbReference type="Proteomes" id="UP000030129"/>
    </source>
</evidence>
<dbReference type="InterPro" id="IPR027417">
    <property type="entry name" value="P-loop_NTPase"/>
</dbReference>
<dbReference type="PROSITE" id="PS51903">
    <property type="entry name" value="CLP_R"/>
    <property type="match status" value="1"/>
</dbReference>
<evidence type="ECO:0000259" key="11">
    <source>
        <dbReference type="PROSITE" id="PS50151"/>
    </source>
</evidence>
<dbReference type="Gene3D" id="1.10.1780.10">
    <property type="entry name" value="Clp, N-terminal domain"/>
    <property type="match status" value="1"/>
</dbReference>
<dbReference type="FunFam" id="3.40.50.300:FF:000010">
    <property type="entry name" value="Chaperone clpB 1, putative"/>
    <property type="match status" value="1"/>
</dbReference>
<dbReference type="InterPro" id="IPR028299">
    <property type="entry name" value="ClpA/B_CS2"/>
</dbReference>
<keyword evidence="13" id="KW-0645">Protease</keyword>
<dbReference type="STRING" id="1406840.Q763_09330"/>
<dbReference type="InterPro" id="IPR001943">
    <property type="entry name" value="UVR_dom"/>
</dbReference>
<dbReference type="Pfam" id="PF17871">
    <property type="entry name" value="AAA_lid_9"/>
    <property type="match status" value="1"/>
</dbReference>
<evidence type="ECO:0000256" key="10">
    <source>
        <dbReference type="SAM" id="MobiDB-lite"/>
    </source>
</evidence>
<feature type="domain" description="UVR" evidence="11">
    <location>
        <begin position="450"/>
        <end position="485"/>
    </location>
</feature>
<dbReference type="SUPFAM" id="SSF81923">
    <property type="entry name" value="Double Clp-N motif"/>
    <property type="match status" value="1"/>
</dbReference>
<dbReference type="GO" id="GO:0016887">
    <property type="term" value="F:ATP hydrolysis activity"/>
    <property type="evidence" value="ECO:0007669"/>
    <property type="project" value="InterPro"/>
</dbReference>
<evidence type="ECO:0000256" key="1">
    <source>
        <dbReference type="ARBA" id="ARBA00008675"/>
    </source>
</evidence>
<keyword evidence="9" id="KW-0175">Coiled coil</keyword>
<dbReference type="PRINTS" id="PR00300">
    <property type="entry name" value="CLPPROTEASEA"/>
</dbReference>
<comment type="similarity">
    <text evidence="1 8">Belongs to the ClpA/ClpB family.</text>
</comment>
<gene>
    <name evidence="13" type="ORF">Q763_09330</name>
</gene>
<dbReference type="PROSITE" id="PS50151">
    <property type="entry name" value="UVR"/>
    <property type="match status" value="1"/>
</dbReference>
<keyword evidence="2 7" id="KW-0677">Repeat</keyword>
<dbReference type="InterPro" id="IPR003593">
    <property type="entry name" value="AAA+_ATPase"/>
</dbReference>
<dbReference type="FunFam" id="1.10.8.60:FF:000017">
    <property type="entry name" value="ATP-dependent chaperone ClpB"/>
    <property type="match status" value="1"/>
</dbReference>
<dbReference type="PROSITE" id="PS00871">
    <property type="entry name" value="CLPAB_2"/>
    <property type="match status" value="1"/>
</dbReference>
<dbReference type="PANTHER" id="PTHR11638:SF18">
    <property type="entry name" value="HEAT SHOCK PROTEIN 104"/>
    <property type="match status" value="1"/>
</dbReference>
<dbReference type="InterPro" id="IPR041546">
    <property type="entry name" value="ClpA/ClpB_AAA_lid"/>
</dbReference>
<dbReference type="GO" id="GO:0005524">
    <property type="term" value="F:ATP binding"/>
    <property type="evidence" value="ECO:0007669"/>
    <property type="project" value="UniProtKB-KW"/>
</dbReference>
<dbReference type="eggNOG" id="COG0542">
    <property type="taxonomic scope" value="Bacteria"/>
</dbReference>
<dbReference type="GO" id="GO:0005737">
    <property type="term" value="C:cytoplasm"/>
    <property type="evidence" value="ECO:0007669"/>
    <property type="project" value="TreeGrafter"/>
</dbReference>
<dbReference type="Proteomes" id="UP000030129">
    <property type="component" value="Unassembled WGS sequence"/>
</dbReference>
<dbReference type="InterPro" id="IPR001270">
    <property type="entry name" value="ClpA/B"/>
</dbReference>
<dbReference type="InterPro" id="IPR004176">
    <property type="entry name" value="Clp_R_N"/>
</dbReference>
<keyword evidence="5 8" id="KW-0143">Chaperone</keyword>
<evidence type="ECO:0000313" key="13">
    <source>
        <dbReference type="EMBL" id="KGO80732.1"/>
    </source>
</evidence>
<evidence type="ECO:0000259" key="12">
    <source>
        <dbReference type="PROSITE" id="PS51903"/>
    </source>
</evidence>
<name>A0A0A2LKG4_9FLAO</name>
<protein>
    <submittedName>
        <fullName evidence="13">Clp protease ClpC</fullName>
    </submittedName>
</protein>
<dbReference type="InterPro" id="IPR036628">
    <property type="entry name" value="Clp_N_dom_sf"/>
</dbReference>
<dbReference type="CDD" id="cd00009">
    <property type="entry name" value="AAA"/>
    <property type="match status" value="1"/>
</dbReference>
<comment type="caution">
    <text evidence="13">The sequence shown here is derived from an EMBL/GenBank/DDBJ whole genome shotgun (WGS) entry which is preliminary data.</text>
</comment>
<dbReference type="Pfam" id="PF10431">
    <property type="entry name" value="ClpB_D2-small"/>
    <property type="match status" value="1"/>
</dbReference>
<dbReference type="Gene3D" id="3.40.50.300">
    <property type="entry name" value="P-loop containing nucleotide triphosphate hydrolases"/>
    <property type="match status" value="2"/>
</dbReference>
<dbReference type="Gene3D" id="4.10.860.10">
    <property type="entry name" value="UVR domain"/>
    <property type="match status" value="1"/>
</dbReference>
<reference evidence="13 14" key="1">
    <citation type="submission" date="2013-09" db="EMBL/GenBank/DDBJ databases">
        <authorList>
            <person name="Zeng Z."/>
            <person name="Chen C."/>
        </authorList>
    </citation>
    <scope>NUCLEOTIDE SEQUENCE [LARGE SCALE GENOMIC DNA]</scope>
    <source>
        <strain evidence="13 14">F44-8</strain>
    </source>
</reference>
<dbReference type="InterPro" id="IPR019489">
    <property type="entry name" value="Clp_ATPase_C"/>
</dbReference>
<dbReference type="GO" id="GO:0006508">
    <property type="term" value="P:proteolysis"/>
    <property type="evidence" value="ECO:0007669"/>
    <property type="project" value="UniProtKB-KW"/>
</dbReference>
<evidence type="ECO:0000256" key="8">
    <source>
        <dbReference type="RuleBase" id="RU004432"/>
    </source>
</evidence>
<accession>A0A0A2LKG4</accession>
<keyword evidence="14" id="KW-1185">Reference proteome</keyword>
<dbReference type="FunFam" id="3.40.50.300:FF:000025">
    <property type="entry name" value="ATP-dependent Clp protease subunit"/>
    <property type="match status" value="1"/>
</dbReference>
<dbReference type="Gene3D" id="1.10.8.60">
    <property type="match status" value="2"/>
</dbReference>
<dbReference type="InterPro" id="IPR018368">
    <property type="entry name" value="ClpA/B_CS1"/>
</dbReference>
<dbReference type="SMART" id="SM00382">
    <property type="entry name" value="AAA"/>
    <property type="match status" value="2"/>
</dbReference>
<dbReference type="Pfam" id="PF07724">
    <property type="entry name" value="AAA_2"/>
    <property type="match status" value="1"/>
</dbReference>
<organism evidence="13 14">
    <name type="scientific">Flavobacterium beibuense F44-8</name>
    <dbReference type="NCBI Taxonomy" id="1406840"/>
    <lineage>
        <taxon>Bacteria</taxon>
        <taxon>Pseudomonadati</taxon>
        <taxon>Bacteroidota</taxon>
        <taxon>Flavobacteriia</taxon>
        <taxon>Flavobacteriales</taxon>
        <taxon>Flavobacteriaceae</taxon>
        <taxon>Flavobacterium</taxon>
    </lineage>
</organism>
<evidence type="ECO:0000256" key="6">
    <source>
        <dbReference type="ARBA" id="ARBA00026057"/>
    </source>
</evidence>
<feature type="coiled-coil region" evidence="9">
    <location>
        <begin position="446"/>
        <end position="492"/>
    </location>
</feature>
<evidence type="ECO:0000256" key="4">
    <source>
        <dbReference type="ARBA" id="ARBA00022840"/>
    </source>
</evidence>
<keyword evidence="4 8" id="KW-0067">ATP-binding</keyword>
<dbReference type="SUPFAM" id="SSF52540">
    <property type="entry name" value="P-loop containing nucleoside triphosphate hydrolases"/>
    <property type="match status" value="2"/>
</dbReference>
<dbReference type="InterPro" id="IPR050130">
    <property type="entry name" value="ClpA_ClpB"/>
</dbReference>
<dbReference type="InterPro" id="IPR003959">
    <property type="entry name" value="ATPase_AAA_core"/>
</dbReference>
<evidence type="ECO:0000256" key="7">
    <source>
        <dbReference type="PROSITE-ProRule" id="PRU01251"/>
    </source>
</evidence>
<evidence type="ECO:0000256" key="9">
    <source>
        <dbReference type="SAM" id="Coils"/>
    </source>
</evidence>
<dbReference type="GO" id="GO:0034605">
    <property type="term" value="P:cellular response to heat"/>
    <property type="evidence" value="ECO:0007669"/>
    <property type="project" value="TreeGrafter"/>
</dbReference>
<keyword evidence="3 8" id="KW-0547">Nucleotide-binding</keyword>
<dbReference type="SMART" id="SM01086">
    <property type="entry name" value="ClpB_D2-small"/>
    <property type="match status" value="1"/>
</dbReference>
<dbReference type="PANTHER" id="PTHR11638">
    <property type="entry name" value="ATP-DEPENDENT CLP PROTEASE"/>
    <property type="match status" value="1"/>
</dbReference>
<keyword evidence="13" id="KW-0378">Hydrolase</keyword>
<evidence type="ECO:0000256" key="3">
    <source>
        <dbReference type="ARBA" id="ARBA00022741"/>
    </source>
</evidence>
<dbReference type="Pfam" id="PF00004">
    <property type="entry name" value="AAA"/>
    <property type="match status" value="1"/>
</dbReference>
<dbReference type="PROSITE" id="PS00870">
    <property type="entry name" value="CLPAB_1"/>
    <property type="match status" value="1"/>
</dbReference>
<evidence type="ECO:0000256" key="5">
    <source>
        <dbReference type="ARBA" id="ARBA00023186"/>
    </source>
</evidence>
<dbReference type="RefSeq" id="WP_035133474.1">
    <property type="nucleotide sequence ID" value="NZ_JRLV01000009.1"/>
</dbReference>
<dbReference type="EMBL" id="JRLV01000009">
    <property type="protein sequence ID" value="KGO80732.1"/>
    <property type="molecule type" value="Genomic_DNA"/>
</dbReference>
<proteinExistence type="inferred from homology"/>
<comment type="subunit">
    <text evidence="6">Homohexamer. The oligomerization is ATP-dependent.</text>
</comment>
<dbReference type="GO" id="GO:0008233">
    <property type="term" value="F:peptidase activity"/>
    <property type="evidence" value="ECO:0007669"/>
    <property type="project" value="UniProtKB-KW"/>
</dbReference>
<dbReference type="Pfam" id="PF02861">
    <property type="entry name" value="Clp_N"/>
    <property type="match status" value="1"/>
</dbReference>
<feature type="region of interest" description="Disordered" evidence="10">
    <location>
        <begin position="150"/>
        <end position="194"/>
    </location>
</feature>